<evidence type="ECO:0000256" key="2">
    <source>
        <dbReference type="ARBA" id="ARBA00023315"/>
    </source>
</evidence>
<dbReference type="PANTHER" id="PTHR43877:SF2">
    <property type="entry name" value="AMINOALKYLPHOSPHONATE N-ACETYLTRANSFERASE-RELATED"/>
    <property type="match status" value="1"/>
</dbReference>
<dbReference type="Proteomes" id="UP001156666">
    <property type="component" value="Unassembled WGS sequence"/>
</dbReference>
<reference evidence="4" key="2">
    <citation type="submission" date="2023-01" db="EMBL/GenBank/DDBJ databases">
        <title>Draft genome sequence of Portibacter lacus strain NBRC 108769.</title>
        <authorList>
            <person name="Sun Q."/>
            <person name="Mori K."/>
        </authorList>
    </citation>
    <scope>NUCLEOTIDE SEQUENCE</scope>
    <source>
        <strain evidence="4">NBRC 108769</strain>
    </source>
</reference>
<comment type="caution">
    <text evidence="4">The sequence shown here is derived from an EMBL/GenBank/DDBJ whole genome shotgun (WGS) entry which is preliminary data.</text>
</comment>
<dbReference type="InterPro" id="IPR016181">
    <property type="entry name" value="Acyl_CoA_acyltransferase"/>
</dbReference>
<organism evidence="4 5">
    <name type="scientific">Portibacter lacus</name>
    <dbReference type="NCBI Taxonomy" id="1099794"/>
    <lineage>
        <taxon>Bacteria</taxon>
        <taxon>Pseudomonadati</taxon>
        <taxon>Bacteroidota</taxon>
        <taxon>Saprospiria</taxon>
        <taxon>Saprospirales</taxon>
        <taxon>Haliscomenobacteraceae</taxon>
        <taxon>Portibacter</taxon>
    </lineage>
</organism>
<evidence type="ECO:0000313" key="5">
    <source>
        <dbReference type="Proteomes" id="UP001156666"/>
    </source>
</evidence>
<evidence type="ECO:0000259" key="3">
    <source>
        <dbReference type="PROSITE" id="PS51186"/>
    </source>
</evidence>
<dbReference type="SUPFAM" id="SSF55729">
    <property type="entry name" value="Acyl-CoA N-acyltransferases (Nat)"/>
    <property type="match status" value="1"/>
</dbReference>
<evidence type="ECO:0000313" key="4">
    <source>
        <dbReference type="EMBL" id="GLR16410.1"/>
    </source>
</evidence>
<dbReference type="EMBL" id="BSOH01000005">
    <property type="protein sequence ID" value="GLR16410.1"/>
    <property type="molecule type" value="Genomic_DNA"/>
</dbReference>
<dbReference type="InterPro" id="IPR000182">
    <property type="entry name" value="GNAT_dom"/>
</dbReference>
<dbReference type="CDD" id="cd04301">
    <property type="entry name" value="NAT_SF"/>
    <property type="match status" value="1"/>
</dbReference>
<dbReference type="Gene3D" id="3.40.630.30">
    <property type="match status" value="1"/>
</dbReference>
<gene>
    <name evidence="4" type="ORF">GCM10007940_10250</name>
</gene>
<keyword evidence="1" id="KW-0808">Transferase</keyword>
<keyword evidence="2" id="KW-0012">Acyltransferase</keyword>
<dbReference type="InterPro" id="IPR050832">
    <property type="entry name" value="Bact_Acetyltransf"/>
</dbReference>
<sequence length="150" mass="17112">MLQVKKTDALDPDFIFLVKKLDEDLAVRDGDDHDFYDQFNKIDQLKYTMVGYVGGLPVACGAIKAFDEDTMEVKRMYVNVEARGQGYASRILSALEEWAKELKYSKCILETGRKQPEAIALYKKNNYLITENYGQYKGIGNSVCFEKALL</sequence>
<accession>A0AA37WER5</accession>
<name>A0AA37WER5_9BACT</name>
<dbReference type="PANTHER" id="PTHR43877">
    <property type="entry name" value="AMINOALKYLPHOSPHONATE N-ACETYLTRANSFERASE-RELATED-RELATED"/>
    <property type="match status" value="1"/>
</dbReference>
<feature type="domain" description="N-acetyltransferase" evidence="3">
    <location>
        <begin position="5"/>
        <end position="150"/>
    </location>
</feature>
<evidence type="ECO:0000256" key="1">
    <source>
        <dbReference type="ARBA" id="ARBA00022679"/>
    </source>
</evidence>
<dbReference type="GO" id="GO:0016747">
    <property type="term" value="F:acyltransferase activity, transferring groups other than amino-acyl groups"/>
    <property type="evidence" value="ECO:0007669"/>
    <property type="project" value="InterPro"/>
</dbReference>
<reference evidence="4" key="1">
    <citation type="journal article" date="2014" name="Int. J. Syst. Evol. Microbiol.">
        <title>Complete genome sequence of Corynebacterium casei LMG S-19264T (=DSM 44701T), isolated from a smear-ripened cheese.</title>
        <authorList>
            <consortium name="US DOE Joint Genome Institute (JGI-PGF)"/>
            <person name="Walter F."/>
            <person name="Albersmeier A."/>
            <person name="Kalinowski J."/>
            <person name="Ruckert C."/>
        </authorList>
    </citation>
    <scope>NUCLEOTIDE SEQUENCE</scope>
    <source>
        <strain evidence="4">NBRC 108769</strain>
    </source>
</reference>
<dbReference type="RefSeq" id="WP_235293216.1">
    <property type="nucleotide sequence ID" value="NZ_BSOH01000005.1"/>
</dbReference>
<dbReference type="PROSITE" id="PS51186">
    <property type="entry name" value="GNAT"/>
    <property type="match status" value="1"/>
</dbReference>
<proteinExistence type="predicted"/>
<keyword evidence="5" id="KW-1185">Reference proteome</keyword>
<dbReference type="AlphaFoldDB" id="A0AA37WER5"/>
<dbReference type="Pfam" id="PF00583">
    <property type="entry name" value="Acetyltransf_1"/>
    <property type="match status" value="1"/>
</dbReference>
<protein>
    <submittedName>
        <fullName evidence="4">N-acetyltransferase</fullName>
    </submittedName>
</protein>